<comment type="caution">
    <text evidence="6">The sequence shown here is derived from an EMBL/GenBank/DDBJ whole genome shotgun (WGS) entry which is preliminary data.</text>
</comment>
<dbReference type="GO" id="GO:0003700">
    <property type="term" value="F:DNA-binding transcription factor activity"/>
    <property type="evidence" value="ECO:0007669"/>
    <property type="project" value="TreeGrafter"/>
</dbReference>
<gene>
    <name evidence="6" type="ORF">E2F43_12485</name>
</gene>
<feature type="DNA-binding region" description="H-T-H motif" evidence="4">
    <location>
        <begin position="39"/>
        <end position="58"/>
    </location>
</feature>
<organism evidence="6 7">
    <name type="scientific">Seongchinamella unica</name>
    <dbReference type="NCBI Taxonomy" id="2547392"/>
    <lineage>
        <taxon>Bacteria</taxon>
        <taxon>Pseudomonadati</taxon>
        <taxon>Pseudomonadota</taxon>
        <taxon>Gammaproteobacteria</taxon>
        <taxon>Cellvibrionales</taxon>
        <taxon>Halieaceae</taxon>
        <taxon>Seongchinamella</taxon>
    </lineage>
</organism>
<evidence type="ECO:0000313" key="7">
    <source>
        <dbReference type="Proteomes" id="UP000295554"/>
    </source>
</evidence>
<evidence type="ECO:0000259" key="5">
    <source>
        <dbReference type="PROSITE" id="PS50977"/>
    </source>
</evidence>
<accession>A0A4R5LPM7</accession>
<dbReference type="InterPro" id="IPR050109">
    <property type="entry name" value="HTH-type_TetR-like_transc_reg"/>
</dbReference>
<dbReference type="Gene3D" id="1.10.10.60">
    <property type="entry name" value="Homeodomain-like"/>
    <property type="match status" value="1"/>
</dbReference>
<dbReference type="PANTHER" id="PTHR30055:SF234">
    <property type="entry name" value="HTH-TYPE TRANSCRIPTIONAL REGULATOR BETI"/>
    <property type="match status" value="1"/>
</dbReference>
<proteinExistence type="predicted"/>
<dbReference type="Gene3D" id="1.10.357.10">
    <property type="entry name" value="Tetracycline Repressor, domain 2"/>
    <property type="match status" value="1"/>
</dbReference>
<dbReference type="AlphaFoldDB" id="A0A4R5LPM7"/>
<sequence length="227" mass="25156">MAKVAQRGASPRKSKEDRVSAILAAATEVFEEVGYQDAKISDIARRIGVVEGTVFHYFSTKQRLMVRIIEDFYRQVTTDVRAGLVGIAGTRNRLAYIIRFHLEVVTRNSRLCGEILRESRGLDGELAHAVSQLNQGYTRCLSEVIKEGIETGEIAPDTSIPLVRNTVYGSIEHTLWAVINDRLEVDVEAEARSLTGLVYQGIASSDQPDQRDIASLIRQLNRLLAGG</sequence>
<dbReference type="PROSITE" id="PS50977">
    <property type="entry name" value="HTH_TETR_2"/>
    <property type="match status" value="1"/>
</dbReference>
<evidence type="ECO:0000256" key="3">
    <source>
        <dbReference type="ARBA" id="ARBA00023163"/>
    </source>
</evidence>
<dbReference type="OrthoDB" id="63332at2"/>
<dbReference type="InterPro" id="IPR036271">
    <property type="entry name" value="Tet_transcr_reg_TetR-rel_C_sf"/>
</dbReference>
<protein>
    <submittedName>
        <fullName evidence="6">TetR/AcrR family transcriptional regulator</fullName>
    </submittedName>
</protein>
<dbReference type="InterPro" id="IPR009057">
    <property type="entry name" value="Homeodomain-like_sf"/>
</dbReference>
<dbReference type="PRINTS" id="PR00455">
    <property type="entry name" value="HTHTETR"/>
</dbReference>
<dbReference type="InterPro" id="IPR013570">
    <property type="entry name" value="Tscrpt_reg_YsiA_C"/>
</dbReference>
<keyword evidence="7" id="KW-1185">Reference proteome</keyword>
<dbReference type="Proteomes" id="UP000295554">
    <property type="component" value="Unassembled WGS sequence"/>
</dbReference>
<dbReference type="SUPFAM" id="SSF46689">
    <property type="entry name" value="Homeodomain-like"/>
    <property type="match status" value="1"/>
</dbReference>
<evidence type="ECO:0000256" key="4">
    <source>
        <dbReference type="PROSITE-ProRule" id="PRU00335"/>
    </source>
</evidence>
<dbReference type="GO" id="GO:0000976">
    <property type="term" value="F:transcription cis-regulatory region binding"/>
    <property type="evidence" value="ECO:0007669"/>
    <property type="project" value="TreeGrafter"/>
</dbReference>
<keyword evidence="2 4" id="KW-0238">DNA-binding</keyword>
<dbReference type="RefSeq" id="WP_133213196.1">
    <property type="nucleotide sequence ID" value="NZ_SMSE01000003.1"/>
</dbReference>
<feature type="domain" description="HTH tetR-type" evidence="5">
    <location>
        <begin position="16"/>
        <end position="76"/>
    </location>
</feature>
<name>A0A4R5LPM7_9GAMM</name>
<evidence type="ECO:0000313" key="6">
    <source>
        <dbReference type="EMBL" id="TDG12421.1"/>
    </source>
</evidence>
<keyword evidence="1" id="KW-0805">Transcription regulation</keyword>
<dbReference type="Pfam" id="PF00440">
    <property type="entry name" value="TetR_N"/>
    <property type="match status" value="1"/>
</dbReference>
<dbReference type="EMBL" id="SMSE01000003">
    <property type="protein sequence ID" value="TDG12421.1"/>
    <property type="molecule type" value="Genomic_DNA"/>
</dbReference>
<dbReference type="PANTHER" id="PTHR30055">
    <property type="entry name" value="HTH-TYPE TRANSCRIPTIONAL REGULATOR RUTR"/>
    <property type="match status" value="1"/>
</dbReference>
<evidence type="ECO:0000256" key="1">
    <source>
        <dbReference type="ARBA" id="ARBA00023015"/>
    </source>
</evidence>
<reference evidence="6 7" key="1">
    <citation type="submission" date="2019-03" db="EMBL/GenBank/DDBJ databases">
        <title>Seongchinamella monodicae gen. nov., sp. nov., a novel member of the Gammaproteobacteria isolated from a tidal mudflat of beach.</title>
        <authorList>
            <person name="Yang H.G."/>
            <person name="Kang J.W."/>
            <person name="Lee S.D."/>
        </authorList>
    </citation>
    <scope>NUCLEOTIDE SEQUENCE [LARGE SCALE GENOMIC DNA]</scope>
    <source>
        <strain evidence="6 7">GH4-78</strain>
    </source>
</reference>
<dbReference type="Pfam" id="PF08359">
    <property type="entry name" value="TetR_C_4"/>
    <property type="match status" value="1"/>
</dbReference>
<evidence type="ECO:0000256" key="2">
    <source>
        <dbReference type="ARBA" id="ARBA00023125"/>
    </source>
</evidence>
<keyword evidence="3" id="KW-0804">Transcription</keyword>
<dbReference type="InterPro" id="IPR001647">
    <property type="entry name" value="HTH_TetR"/>
</dbReference>
<dbReference type="SUPFAM" id="SSF48498">
    <property type="entry name" value="Tetracyclin repressor-like, C-terminal domain"/>
    <property type="match status" value="1"/>
</dbReference>